<organism evidence="9 10">
    <name type="scientific">[Candida] subhashii</name>
    <dbReference type="NCBI Taxonomy" id="561895"/>
    <lineage>
        <taxon>Eukaryota</taxon>
        <taxon>Fungi</taxon>
        <taxon>Dikarya</taxon>
        <taxon>Ascomycota</taxon>
        <taxon>Saccharomycotina</taxon>
        <taxon>Pichiomycetes</taxon>
        <taxon>Debaryomycetaceae</taxon>
        <taxon>Spathaspora</taxon>
    </lineage>
</organism>
<evidence type="ECO:0000256" key="3">
    <source>
        <dbReference type="ARBA" id="ARBA00023242"/>
    </source>
</evidence>
<dbReference type="InterPro" id="IPR040456">
    <property type="entry name" value="RNase_H2_suB"/>
</dbReference>
<comment type="function">
    <text evidence="4">Non catalytic subunit of RNase H2, an endonuclease that specifically degrades the RNA of RNA:DNA hybrids. Participates in DNA replication, possibly by mediating the removal of lagging-strand Okazaki fragment RNA primers during DNA replication. Mediates the excision of single ribonucleotides from DNA:RNA duplexes.</text>
</comment>
<comment type="caution">
    <text evidence="9">The sequence shown here is derived from an EMBL/GenBank/DDBJ whole genome shotgun (WGS) entry which is preliminary data.</text>
</comment>
<feature type="domain" description="Ribonuclease H2 subunit B wHTH" evidence="7">
    <location>
        <begin position="101"/>
        <end position="242"/>
    </location>
</feature>
<evidence type="ECO:0000256" key="4">
    <source>
        <dbReference type="ARBA" id="ARBA00024778"/>
    </source>
</evidence>
<evidence type="ECO:0000313" key="10">
    <source>
        <dbReference type="Proteomes" id="UP000694255"/>
    </source>
</evidence>
<dbReference type="AlphaFoldDB" id="A0A8J5QH13"/>
<proteinExistence type="predicted"/>
<sequence>MYIDKDSKVILLPTISNNNQSEFKIVQLPTSNNLQQLKSYLINQSTIYELNEIKGQESNKIKLKTGDAVKSFIIESPSNDNDGAIIQSSKMIISSKFNIIYLLISIIYSSWKGESSNFITIDDLMDRLSWAHELPIEIFNQAIPMICDDIIEGGEVFYKFSKVKAFEFVNDHIVKLKEYYFAGSANNENTIIGKIKGELSDPTIAGATVKDDGGKGVRVLEALTLSYAIDYICDSYIENSIKFKQELIDHFKYDFNEMNEYLDQLKQKKKDIAIVESNMNELITTSVKNNKKKNETTKKVTKTKKKEVKKVAVGKGALDGFFKRT</sequence>
<feature type="coiled-coil region" evidence="6">
    <location>
        <begin position="258"/>
        <end position="285"/>
    </location>
</feature>
<evidence type="ECO:0000259" key="8">
    <source>
        <dbReference type="Pfam" id="PF17745"/>
    </source>
</evidence>
<dbReference type="InterPro" id="IPR041195">
    <property type="entry name" value="Rnh202_N"/>
</dbReference>
<comment type="subcellular location">
    <subcellularLocation>
        <location evidence="1">Nucleus</location>
    </subcellularLocation>
</comment>
<dbReference type="PANTHER" id="PTHR13383">
    <property type="entry name" value="RIBONUCLEASE H2 SUBUNIT B"/>
    <property type="match status" value="1"/>
</dbReference>
<dbReference type="Pfam" id="PF17745">
    <property type="entry name" value="Ydr279_N"/>
    <property type="match status" value="1"/>
</dbReference>
<evidence type="ECO:0000256" key="6">
    <source>
        <dbReference type="SAM" id="Coils"/>
    </source>
</evidence>
<dbReference type="EMBL" id="JAGSYN010000268">
    <property type="protein sequence ID" value="KAG7661106.1"/>
    <property type="molecule type" value="Genomic_DNA"/>
</dbReference>
<keyword evidence="6" id="KW-0175">Coiled coil</keyword>
<dbReference type="GeneID" id="73472175"/>
<dbReference type="OrthoDB" id="29098at2759"/>
<dbReference type="GO" id="GO:0006401">
    <property type="term" value="P:RNA catabolic process"/>
    <property type="evidence" value="ECO:0007669"/>
    <property type="project" value="TreeGrafter"/>
</dbReference>
<evidence type="ECO:0000259" key="7">
    <source>
        <dbReference type="Pfam" id="PF09468"/>
    </source>
</evidence>
<name>A0A8J5QH13_9ASCO</name>
<dbReference type="Proteomes" id="UP000694255">
    <property type="component" value="Unassembled WGS sequence"/>
</dbReference>
<protein>
    <recommendedName>
        <fullName evidence="2">Ribonuclease H2 subunit B</fullName>
    </recommendedName>
    <alternativeName>
        <fullName evidence="5">Ribonuclease HI subunit B</fullName>
    </alternativeName>
</protein>
<dbReference type="GO" id="GO:0005654">
    <property type="term" value="C:nucleoplasm"/>
    <property type="evidence" value="ECO:0007669"/>
    <property type="project" value="TreeGrafter"/>
</dbReference>
<dbReference type="RefSeq" id="XP_049261339.1">
    <property type="nucleotide sequence ID" value="XM_049409434.1"/>
</dbReference>
<keyword evidence="10" id="KW-1185">Reference proteome</keyword>
<evidence type="ECO:0000256" key="1">
    <source>
        <dbReference type="ARBA" id="ARBA00004123"/>
    </source>
</evidence>
<evidence type="ECO:0000313" key="9">
    <source>
        <dbReference type="EMBL" id="KAG7661106.1"/>
    </source>
</evidence>
<evidence type="ECO:0000256" key="5">
    <source>
        <dbReference type="ARBA" id="ARBA00033464"/>
    </source>
</evidence>
<accession>A0A8J5QH13</accession>
<keyword evidence="3" id="KW-0539">Nucleus</keyword>
<gene>
    <name evidence="9" type="ORF">J8A68_005375</name>
</gene>
<dbReference type="InterPro" id="IPR019024">
    <property type="entry name" value="RNase_H2_suB_wHTH"/>
</dbReference>
<evidence type="ECO:0000256" key="2">
    <source>
        <dbReference type="ARBA" id="ARBA00019062"/>
    </source>
</evidence>
<dbReference type="PANTHER" id="PTHR13383:SF11">
    <property type="entry name" value="RIBONUCLEASE H2 SUBUNIT B"/>
    <property type="match status" value="1"/>
</dbReference>
<feature type="domain" description="Rnh202 triple barrel" evidence="8">
    <location>
        <begin position="17"/>
        <end position="98"/>
    </location>
</feature>
<reference evidence="9 10" key="1">
    <citation type="journal article" date="2021" name="DNA Res.">
        <title>Genome analysis of Candida subhashii reveals its hybrid nature and dual mitochondrial genome conformations.</title>
        <authorList>
            <person name="Mixao V."/>
            <person name="Hegedusova E."/>
            <person name="Saus E."/>
            <person name="Pryszcz L.P."/>
            <person name="Cillingova A."/>
            <person name="Nosek J."/>
            <person name="Gabaldon T."/>
        </authorList>
    </citation>
    <scope>NUCLEOTIDE SEQUENCE [LARGE SCALE GENOMIC DNA]</scope>
    <source>
        <strain evidence="9 10">CBS 10753</strain>
    </source>
</reference>
<dbReference type="Pfam" id="PF09468">
    <property type="entry name" value="RNase_H2-Ydr279"/>
    <property type="match status" value="1"/>
</dbReference>
<dbReference type="GO" id="GO:0032299">
    <property type="term" value="C:ribonuclease H2 complex"/>
    <property type="evidence" value="ECO:0007669"/>
    <property type="project" value="InterPro"/>
</dbReference>